<reference evidence="1" key="1">
    <citation type="submission" date="2019-10" db="EMBL/GenBank/DDBJ databases">
        <title>The sequence and de novo assembly of the wild yak genome.</title>
        <authorList>
            <person name="Liu Y."/>
        </authorList>
    </citation>
    <scope>NUCLEOTIDE SEQUENCE [LARGE SCALE GENOMIC DNA]</scope>
    <source>
        <strain evidence="1">WY2019</strain>
    </source>
</reference>
<protein>
    <submittedName>
        <fullName evidence="1">Uncharacterized protein</fullName>
    </submittedName>
</protein>
<evidence type="ECO:0000313" key="2">
    <source>
        <dbReference type="Proteomes" id="UP000322234"/>
    </source>
</evidence>
<name>A0A6B0R8Y6_9CETA</name>
<dbReference type="AlphaFoldDB" id="A0A6B0R8Y6"/>
<keyword evidence="2" id="KW-1185">Reference proteome</keyword>
<accession>A0A6B0R8Y6</accession>
<proteinExistence type="predicted"/>
<organism evidence="1 2">
    <name type="scientific">Bos mutus</name>
    <name type="common">wild yak</name>
    <dbReference type="NCBI Taxonomy" id="72004"/>
    <lineage>
        <taxon>Eukaryota</taxon>
        <taxon>Metazoa</taxon>
        <taxon>Chordata</taxon>
        <taxon>Craniata</taxon>
        <taxon>Vertebrata</taxon>
        <taxon>Euteleostomi</taxon>
        <taxon>Mammalia</taxon>
        <taxon>Eutheria</taxon>
        <taxon>Laurasiatheria</taxon>
        <taxon>Artiodactyla</taxon>
        <taxon>Ruminantia</taxon>
        <taxon>Pecora</taxon>
        <taxon>Bovidae</taxon>
        <taxon>Bovinae</taxon>
        <taxon>Bos</taxon>
    </lineage>
</organism>
<dbReference type="Proteomes" id="UP000322234">
    <property type="component" value="Unassembled WGS sequence"/>
</dbReference>
<comment type="caution">
    <text evidence="1">The sequence shown here is derived from an EMBL/GenBank/DDBJ whole genome shotgun (WGS) entry which is preliminary data.</text>
</comment>
<evidence type="ECO:0000313" key="1">
    <source>
        <dbReference type="EMBL" id="MXQ84716.1"/>
    </source>
</evidence>
<sequence>MSHNGSSEQCVCTENEEENKPGFLQWSSRRALAAVEASGVIVETRSRANCPTDINIQIPKVTPPTPMALSHQF</sequence>
<gene>
    <name evidence="1" type="ORF">E5288_WYG016808</name>
</gene>
<dbReference type="EMBL" id="VBQZ03000022">
    <property type="protein sequence ID" value="MXQ84716.1"/>
    <property type="molecule type" value="Genomic_DNA"/>
</dbReference>